<dbReference type="GO" id="GO:0005789">
    <property type="term" value="C:endoplasmic reticulum membrane"/>
    <property type="evidence" value="ECO:0007669"/>
    <property type="project" value="UniProtKB-SubCell"/>
</dbReference>
<keyword evidence="14" id="KW-1185">Reference proteome</keyword>
<keyword evidence="6" id="KW-0256">Endoplasmic reticulum</keyword>
<evidence type="ECO:0000256" key="1">
    <source>
        <dbReference type="ARBA" id="ARBA00004406"/>
    </source>
</evidence>
<keyword evidence="7" id="KW-0072">Autophagy</keyword>
<dbReference type="GO" id="GO:0032266">
    <property type="term" value="F:phosphatidylinositol-3-phosphate binding"/>
    <property type="evidence" value="ECO:0007669"/>
    <property type="project" value="TreeGrafter"/>
</dbReference>
<feature type="region of interest" description="Disordered" evidence="12">
    <location>
        <begin position="49"/>
        <end position="80"/>
    </location>
</feature>
<dbReference type="GO" id="GO:0006869">
    <property type="term" value="P:lipid transport"/>
    <property type="evidence" value="ECO:0007669"/>
    <property type="project" value="UniProtKB-KW"/>
</dbReference>
<name>A0A7L2TIT0_POMRU</name>
<reference evidence="13 14" key="1">
    <citation type="submission" date="2019-09" db="EMBL/GenBank/DDBJ databases">
        <title>Bird 10,000 Genomes (B10K) Project - Family phase.</title>
        <authorList>
            <person name="Zhang G."/>
        </authorList>
    </citation>
    <scope>NUCLEOTIDE SEQUENCE [LARGE SCALE GENOMIC DNA]</scope>
    <source>
        <strain evidence="13">B10K-DU-002-71</strain>
        <tissue evidence="13">Muscle</tissue>
    </source>
</reference>
<evidence type="ECO:0000256" key="11">
    <source>
        <dbReference type="ARBA" id="ARBA00024615"/>
    </source>
</evidence>
<dbReference type="AlphaFoldDB" id="A0A7L2TIT0"/>
<comment type="similarity">
    <text evidence="3">Belongs to the ATG2 family.</text>
</comment>
<evidence type="ECO:0000256" key="6">
    <source>
        <dbReference type="ARBA" id="ARBA00022824"/>
    </source>
</evidence>
<evidence type="ECO:0000256" key="7">
    <source>
        <dbReference type="ARBA" id="ARBA00023006"/>
    </source>
</evidence>
<feature type="non-terminal residue" evidence="13">
    <location>
        <position position="1"/>
    </location>
</feature>
<dbReference type="GO" id="GO:0000422">
    <property type="term" value="P:autophagy of mitochondrion"/>
    <property type="evidence" value="ECO:0007669"/>
    <property type="project" value="TreeGrafter"/>
</dbReference>
<keyword evidence="8" id="KW-0445">Lipid transport</keyword>
<keyword evidence="9" id="KW-0472">Membrane</keyword>
<dbReference type="OrthoDB" id="18982at2759"/>
<dbReference type="PANTHER" id="PTHR13190:SF1">
    <property type="entry name" value="AUTOPHAGY-RELATED 2, ISOFORM A"/>
    <property type="match status" value="1"/>
</dbReference>
<comment type="catalytic activity">
    <reaction evidence="11">
        <text>a 1,2-diacyl-sn-glycero-3-phosphoethanolamine(in) = a 1,2-diacyl-sn-glycero-3-phosphoethanolamine(out)</text>
        <dbReference type="Rhea" id="RHEA:38895"/>
        <dbReference type="ChEBI" id="CHEBI:64612"/>
    </reaction>
</comment>
<evidence type="ECO:0000256" key="2">
    <source>
        <dbReference type="ARBA" id="ARBA00004623"/>
    </source>
</evidence>
<comment type="caution">
    <text evidence="13">The sequence shown here is derived from an EMBL/GenBank/DDBJ whole genome shotgun (WGS) entry which is preliminary data.</text>
</comment>
<evidence type="ECO:0000256" key="12">
    <source>
        <dbReference type="SAM" id="MobiDB-lite"/>
    </source>
</evidence>
<evidence type="ECO:0000256" key="3">
    <source>
        <dbReference type="ARBA" id="ARBA00009714"/>
    </source>
</evidence>
<accession>A0A7L2TIT0</accession>
<feature type="non-terminal residue" evidence="13">
    <location>
        <position position="205"/>
    </location>
</feature>
<evidence type="ECO:0000313" key="13">
    <source>
        <dbReference type="EMBL" id="NXS33732.1"/>
    </source>
</evidence>
<evidence type="ECO:0000256" key="9">
    <source>
        <dbReference type="ARBA" id="ARBA00023136"/>
    </source>
</evidence>
<protein>
    <recommendedName>
        <fullName evidence="4">Autophagy-related protein 2</fullName>
    </recommendedName>
</protein>
<organism evidence="13 14">
    <name type="scientific">Pomatostomus ruficeps</name>
    <name type="common">Chestnut-crowned babbler</name>
    <dbReference type="NCBI Taxonomy" id="9176"/>
    <lineage>
        <taxon>Eukaryota</taxon>
        <taxon>Metazoa</taxon>
        <taxon>Chordata</taxon>
        <taxon>Craniata</taxon>
        <taxon>Vertebrata</taxon>
        <taxon>Euteleostomi</taxon>
        <taxon>Archelosauria</taxon>
        <taxon>Archosauria</taxon>
        <taxon>Dinosauria</taxon>
        <taxon>Saurischia</taxon>
        <taxon>Theropoda</taxon>
        <taxon>Coelurosauria</taxon>
        <taxon>Aves</taxon>
        <taxon>Neognathae</taxon>
        <taxon>Neoaves</taxon>
        <taxon>Telluraves</taxon>
        <taxon>Australaves</taxon>
        <taxon>Passeriformes</taxon>
        <taxon>Sylvioidea</taxon>
        <taxon>Timaliidae</taxon>
        <taxon>Pomatostomus</taxon>
    </lineage>
</organism>
<dbReference type="GO" id="GO:0061908">
    <property type="term" value="C:phagophore"/>
    <property type="evidence" value="ECO:0007669"/>
    <property type="project" value="TreeGrafter"/>
</dbReference>
<gene>
    <name evidence="13" type="primary">Atg2a</name>
    <name evidence="13" type="ORF">POSRUF_R14908</name>
</gene>
<dbReference type="GO" id="GO:0043495">
    <property type="term" value="F:protein-membrane adaptor activity"/>
    <property type="evidence" value="ECO:0007669"/>
    <property type="project" value="TreeGrafter"/>
</dbReference>
<dbReference type="InterPro" id="IPR026849">
    <property type="entry name" value="ATG2"/>
</dbReference>
<sequence length="205" mass="21309">AVDELLAGAGAPLELREGALGAVTVTVPWAALGTEPVRLRLSGVRLVLRPRRPGGSGSVSPPPGGSQEPQRGREPPPEPLEGLEALALTIDTVLRRLQVSLEDSELRVELPPQPGGGPGGALELHLPRAEFEDAGGGPGGGPPAVLLKALRLRELRLLWQELPPPWAQVPVSPPALWGLLPGPSELCLRLKQNEALPGPAVGTEG</sequence>
<dbReference type="GO" id="GO:0034727">
    <property type="term" value="P:piecemeal microautophagy of the nucleus"/>
    <property type="evidence" value="ECO:0007669"/>
    <property type="project" value="TreeGrafter"/>
</dbReference>
<dbReference type="PANTHER" id="PTHR13190">
    <property type="entry name" value="AUTOPHAGY-RELATED 2, ISOFORM A"/>
    <property type="match status" value="1"/>
</dbReference>
<dbReference type="GO" id="GO:0034045">
    <property type="term" value="C:phagophore assembly site membrane"/>
    <property type="evidence" value="ECO:0007669"/>
    <property type="project" value="UniProtKB-SubCell"/>
</dbReference>
<dbReference type="Proteomes" id="UP000583496">
    <property type="component" value="Unassembled WGS sequence"/>
</dbReference>
<comment type="subcellular location">
    <subcellularLocation>
        <location evidence="1">Endoplasmic reticulum membrane</location>
        <topology evidence="1">Peripheral membrane protein</topology>
    </subcellularLocation>
    <subcellularLocation>
        <location evidence="2">Preautophagosomal structure membrane</location>
        <topology evidence="2">Peripheral membrane protein</topology>
    </subcellularLocation>
</comment>
<evidence type="ECO:0000256" key="10">
    <source>
        <dbReference type="ARBA" id="ARBA00024479"/>
    </source>
</evidence>
<evidence type="ECO:0000256" key="4">
    <source>
        <dbReference type="ARBA" id="ARBA00018070"/>
    </source>
</evidence>
<dbReference type="GO" id="GO:0061709">
    <property type="term" value="P:reticulophagy"/>
    <property type="evidence" value="ECO:0007669"/>
    <property type="project" value="TreeGrafter"/>
</dbReference>
<dbReference type="GO" id="GO:0061723">
    <property type="term" value="P:glycophagy"/>
    <property type="evidence" value="ECO:0007669"/>
    <property type="project" value="TreeGrafter"/>
</dbReference>
<comment type="catalytic activity">
    <reaction evidence="10">
        <text>a 1,2-diacyl-sn-glycero-3-phospho-L-serine(in) = a 1,2-diacyl-sn-glycero-3-phospho-L-serine(out)</text>
        <dbReference type="Rhea" id="RHEA:38663"/>
        <dbReference type="ChEBI" id="CHEBI:57262"/>
    </reaction>
</comment>
<proteinExistence type="inferred from homology"/>
<evidence type="ECO:0000256" key="8">
    <source>
        <dbReference type="ARBA" id="ARBA00023055"/>
    </source>
</evidence>
<evidence type="ECO:0000256" key="5">
    <source>
        <dbReference type="ARBA" id="ARBA00022448"/>
    </source>
</evidence>
<evidence type="ECO:0000313" key="14">
    <source>
        <dbReference type="Proteomes" id="UP000583496"/>
    </source>
</evidence>
<dbReference type="GO" id="GO:0000045">
    <property type="term" value="P:autophagosome assembly"/>
    <property type="evidence" value="ECO:0007669"/>
    <property type="project" value="TreeGrafter"/>
</dbReference>
<keyword evidence="5" id="KW-0813">Transport</keyword>
<dbReference type="EMBL" id="VYZT01040016">
    <property type="protein sequence ID" value="NXS33732.1"/>
    <property type="molecule type" value="Genomic_DNA"/>
</dbReference>